<keyword evidence="6" id="KW-0175">Coiled coil</keyword>
<dbReference type="PANTHER" id="PTHR34478">
    <property type="entry name" value="PROTEIN LEMA"/>
    <property type="match status" value="1"/>
</dbReference>
<evidence type="ECO:0000256" key="7">
    <source>
        <dbReference type="SAM" id="Phobius"/>
    </source>
</evidence>
<accession>A0ABT9W4U6</accession>
<dbReference type="Gene3D" id="1.20.1440.20">
    <property type="entry name" value="LemA-like domain"/>
    <property type="match status" value="1"/>
</dbReference>
<dbReference type="Proteomes" id="UP001235840">
    <property type="component" value="Unassembled WGS sequence"/>
</dbReference>
<dbReference type="EMBL" id="JAUSTY010000026">
    <property type="protein sequence ID" value="MDQ0168278.1"/>
    <property type="molecule type" value="Genomic_DNA"/>
</dbReference>
<dbReference type="RefSeq" id="WP_307397891.1">
    <property type="nucleotide sequence ID" value="NZ_JAUSTY010000026.1"/>
</dbReference>
<evidence type="ECO:0000313" key="8">
    <source>
        <dbReference type="EMBL" id="MDQ0168278.1"/>
    </source>
</evidence>
<keyword evidence="5 7" id="KW-0472">Membrane</keyword>
<organism evidence="8 9">
    <name type="scientific">Caldalkalibacillus horti</name>
    <dbReference type="NCBI Taxonomy" id="77523"/>
    <lineage>
        <taxon>Bacteria</taxon>
        <taxon>Bacillati</taxon>
        <taxon>Bacillota</taxon>
        <taxon>Bacilli</taxon>
        <taxon>Bacillales</taxon>
        <taxon>Bacillaceae</taxon>
        <taxon>Caldalkalibacillus</taxon>
    </lineage>
</organism>
<gene>
    <name evidence="8" type="ORF">J2S11_004231</name>
</gene>
<keyword evidence="3 7" id="KW-0812">Transmembrane</keyword>
<evidence type="ECO:0000256" key="4">
    <source>
        <dbReference type="ARBA" id="ARBA00022989"/>
    </source>
</evidence>
<sequence length="183" mass="21229">MEFIIIGAVVLVGLYLIISYNRLISVRNRVRESFQSIDVYLQQRFDALTQIAETVAAYSDHERGTLKDITQLRQSIYPDMPEDQKIQIYNELERTAATINVERYPELKANENYIQLQRTINDLEEKISASRRTFNANVTKFNTMIETIPTNLFAGMMGFQRKTMLEIDDAKKQDVDLRGILRG</sequence>
<protein>
    <submittedName>
        <fullName evidence="8">LemA protein</fullName>
    </submittedName>
</protein>
<dbReference type="PANTHER" id="PTHR34478:SF1">
    <property type="entry name" value="PROTEIN LEMA"/>
    <property type="match status" value="1"/>
</dbReference>
<comment type="subcellular location">
    <subcellularLocation>
        <location evidence="1">Membrane</location>
        <topology evidence="1">Single-pass membrane protein</topology>
    </subcellularLocation>
</comment>
<keyword evidence="4 7" id="KW-1133">Transmembrane helix</keyword>
<comment type="caution">
    <text evidence="8">The sequence shown here is derived from an EMBL/GenBank/DDBJ whole genome shotgun (WGS) entry which is preliminary data.</text>
</comment>
<evidence type="ECO:0000256" key="5">
    <source>
        <dbReference type="ARBA" id="ARBA00023136"/>
    </source>
</evidence>
<evidence type="ECO:0000256" key="3">
    <source>
        <dbReference type="ARBA" id="ARBA00022692"/>
    </source>
</evidence>
<reference evidence="8 9" key="1">
    <citation type="submission" date="2023-07" db="EMBL/GenBank/DDBJ databases">
        <title>Genomic Encyclopedia of Type Strains, Phase IV (KMG-IV): sequencing the most valuable type-strain genomes for metagenomic binning, comparative biology and taxonomic classification.</title>
        <authorList>
            <person name="Goeker M."/>
        </authorList>
    </citation>
    <scope>NUCLEOTIDE SEQUENCE [LARGE SCALE GENOMIC DNA]</scope>
    <source>
        <strain evidence="8 9">DSM 12751</strain>
    </source>
</reference>
<proteinExistence type="inferred from homology"/>
<keyword evidence="9" id="KW-1185">Reference proteome</keyword>
<evidence type="ECO:0000256" key="2">
    <source>
        <dbReference type="ARBA" id="ARBA00008854"/>
    </source>
</evidence>
<feature type="transmembrane region" description="Helical" evidence="7">
    <location>
        <begin position="6"/>
        <end position="24"/>
    </location>
</feature>
<comment type="similarity">
    <text evidence="2">Belongs to the LemA family.</text>
</comment>
<evidence type="ECO:0000256" key="6">
    <source>
        <dbReference type="SAM" id="Coils"/>
    </source>
</evidence>
<dbReference type="InterPro" id="IPR007156">
    <property type="entry name" value="MamQ_LemA"/>
</dbReference>
<dbReference type="SUPFAM" id="SSF140478">
    <property type="entry name" value="LemA-like"/>
    <property type="match status" value="1"/>
</dbReference>
<dbReference type="Pfam" id="PF04011">
    <property type="entry name" value="LemA"/>
    <property type="match status" value="1"/>
</dbReference>
<feature type="coiled-coil region" evidence="6">
    <location>
        <begin position="106"/>
        <end position="133"/>
    </location>
</feature>
<dbReference type="InterPro" id="IPR023353">
    <property type="entry name" value="LemA-like_dom_sf"/>
</dbReference>
<evidence type="ECO:0000313" key="9">
    <source>
        <dbReference type="Proteomes" id="UP001235840"/>
    </source>
</evidence>
<evidence type="ECO:0000256" key="1">
    <source>
        <dbReference type="ARBA" id="ARBA00004167"/>
    </source>
</evidence>
<name>A0ABT9W4U6_9BACI</name>